<accession>A0A226E596</accession>
<dbReference type="Pfam" id="PF12333">
    <property type="entry name" value="Ipi1_N"/>
    <property type="match status" value="1"/>
</dbReference>
<comment type="caution">
    <text evidence="3">The sequence shown here is derived from an EMBL/GenBank/DDBJ whole genome shotgun (WGS) entry which is preliminary data.</text>
</comment>
<dbReference type="Gene3D" id="1.25.10.10">
    <property type="entry name" value="Leucine-rich Repeat Variant"/>
    <property type="match status" value="1"/>
</dbReference>
<dbReference type="SUPFAM" id="SSF48371">
    <property type="entry name" value="ARM repeat"/>
    <property type="match status" value="1"/>
</dbReference>
<evidence type="ECO:0000313" key="4">
    <source>
        <dbReference type="Proteomes" id="UP000198287"/>
    </source>
</evidence>
<dbReference type="InterPro" id="IPR016024">
    <property type="entry name" value="ARM-type_fold"/>
</dbReference>
<dbReference type="InterPro" id="IPR024679">
    <property type="entry name" value="Ipi1_N"/>
</dbReference>
<sequence>MGKSGRHKKLNRAEKAKTQLKGGGVKKKLGKAANVVNPTLRVKRIVIREQLTSAPNQHEDVAITRRHQTLSELLSTLHHHNTNLRKDALLGLLEIVTGQNNLIFLKRNLDKILERVAALTSDLEGIVRRENLKVAEAIFQRIEEHEIQPYWNLLLTHLQCTLTHLNPTVRYSTLPFFHLLVGYFPNLVALSGQTLLPSFLSLISSAATTSAAGDQQTPLAGTTTGSHLRVEISGRKDQVQERLKVFVLIDTCLQLRREKYVQKMGEIHCQAQQLTFSSEGNENYVRPRFNLDRNLATTEEKIDIFSPNTDITAGFVGQHEMISYSSATSNNPTRQLLYSCGYGSTTPTTAEATSSPSLSEIMSEGSSPVRNHNVTGSLQDGENGFWPIFAQSCLSCLTETWIESCPSAPAASSLASRLDSMLTSQLPPPGSDKEKTKKLRDGKQGRFLDPTGRRLPEVSSAKNSNSMMTSSSVNLSPACVDTLKIIVNVMVQIVMPAIATQTKVAGSSSSMMDDRDKSDKSRNDFIQLVGATKGADLKKHFFSNLPFVSIHDSNKQAVTTINLNLFCLAAQLGLVDAERMARFENLINELIQGGSLDSEQIQLILRFLSCVQPNLNTMALEGKTRHKMRRMNGGLGGDERMQLEASSLSTDFICCVLSSKDHRREICKYLQRILRPDNTNLEEMALIKSLNWDVVTIKLFSSFSRISFKWLNLLTHISIRRLGKIKRQLLDKMEWFQVQLNSPSTSIAIWNESVRLFWYACALSEFKNEFQESILLPQSVRDSIESLERRDIEG</sequence>
<dbReference type="EMBL" id="LNIX01000007">
    <property type="protein sequence ID" value="OXA52137.1"/>
    <property type="molecule type" value="Genomic_DNA"/>
</dbReference>
<dbReference type="AlphaFoldDB" id="A0A226E596"/>
<evidence type="ECO:0000256" key="1">
    <source>
        <dbReference type="SAM" id="MobiDB-lite"/>
    </source>
</evidence>
<feature type="region of interest" description="Disordered" evidence="1">
    <location>
        <begin position="348"/>
        <end position="374"/>
    </location>
</feature>
<organism evidence="3 4">
    <name type="scientific">Folsomia candida</name>
    <name type="common">Springtail</name>
    <dbReference type="NCBI Taxonomy" id="158441"/>
    <lineage>
        <taxon>Eukaryota</taxon>
        <taxon>Metazoa</taxon>
        <taxon>Ecdysozoa</taxon>
        <taxon>Arthropoda</taxon>
        <taxon>Hexapoda</taxon>
        <taxon>Collembola</taxon>
        <taxon>Entomobryomorpha</taxon>
        <taxon>Isotomoidea</taxon>
        <taxon>Isotomidae</taxon>
        <taxon>Proisotominae</taxon>
        <taxon>Folsomia</taxon>
    </lineage>
</organism>
<proteinExistence type="predicted"/>
<name>A0A226E596_FOLCA</name>
<protein>
    <submittedName>
        <fullName evidence="3">Testis-expressed sequence 10 protein</fullName>
    </submittedName>
</protein>
<reference evidence="3 4" key="1">
    <citation type="submission" date="2015-12" db="EMBL/GenBank/DDBJ databases">
        <title>The genome of Folsomia candida.</title>
        <authorList>
            <person name="Faddeeva A."/>
            <person name="Derks M.F."/>
            <person name="Anvar Y."/>
            <person name="Smit S."/>
            <person name="Van Straalen N."/>
            <person name="Roelofs D."/>
        </authorList>
    </citation>
    <scope>NUCLEOTIDE SEQUENCE [LARGE SCALE GENOMIC DNA]</scope>
    <source>
        <strain evidence="3 4">VU population</strain>
        <tissue evidence="3">Whole body</tissue>
    </source>
</reference>
<gene>
    <name evidence="3" type="ORF">Fcan01_13391</name>
</gene>
<evidence type="ECO:0000259" key="2">
    <source>
        <dbReference type="Pfam" id="PF12333"/>
    </source>
</evidence>
<evidence type="ECO:0000313" key="3">
    <source>
        <dbReference type="EMBL" id="OXA52137.1"/>
    </source>
</evidence>
<feature type="compositionally biased region" description="Polar residues" evidence="1">
    <location>
        <begin position="364"/>
        <end position="374"/>
    </location>
</feature>
<feature type="compositionally biased region" description="Basic residues" evidence="1">
    <location>
        <begin position="1"/>
        <end position="10"/>
    </location>
</feature>
<feature type="region of interest" description="Disordered" evidence="1">
    <location>
        <begin position="421"/>
        <end position="467"/>
    </location>
</feature>
<dbReference type="STRING" id="158441.A0A226E596"/>
<dbReference type="Proteomes" id="UP000198287">
    <property type="component" value="Unassembled WGS sequence"/>
</dbReference>
<feature type="domain" description="Pre-rRNA-processing protein Ipi1 N-terminal" evidence="2">
    <location>
        <begin position="146"/>
        <end position="223"/>
    </location>
</feature>
<keyword evidence="4" id="KW-1185">Reference proteome</keyword>
<feature type="compositionally biased region" description="Basic and acidic residues" evidence="1">
    <location>
        <begin position="431"/>
        <end position="456"/>
    </location>
</feature>
<feature type="compositionally biased region" description="Low complexity" evidence="1">
    <location>
        <begin position="348"/>
        <end position="360"/>
    </location>
</feature>
<feature type="region of interest" description="Disordered" evidence="1">
    <location>
        <begin position="1"/>
        <end position="24"/>
    </location>
</feature>
<dbReference type="InterPro" id="IPR011989">
    <property type="entry name" value="ARM-like"/>
</dbReference>
<dbReference type="OMA" id="SIAIWNE"/>
<dbReference type="OrthoDB" id="361362at2759"/>